<dbReference type="PhylomeDB" id="A0A0G4H734"/>
<organism evidence="2">
    <name type="scientific">Chromera velia CCMP2878</name>
    <dbReference type="NCBI Taxonomy" id="1169474"/>
    <lineage>
        <taxon>Eukaryota</taxon>
        <taxon>Sar</taxon>
        <taxon>Alveolata</taxon>
        <taxon>Colpodellida</taxon>
        <taxon>Chromeraceae</taxon>
        <taxon>Chromera</taxon>
    </lineage>
</organism>
<reference evidence="2" key="1">
    <citation type="submission" date="2014-11" db="EMBL/GenBank/DDBJ databases">
        <authorList>
            <person name="Otto D Thomas"/>
            <person name="Naeem Raeece"/>
        </authorList>
    </citation>
    <scope>NUCLEOTIDE SEQUENCE</scope>
</reference>
<protein>
    <submittedName>
        <fullName evidence="2">Uncharacterized protein</fullName>
    </submittedName>
</protein>
<proteinExistence type="predicted"/>
<name>A0A0G4H734_9ALVE</name>
<sequence>MGKKLLLQYMPESQVSQILGTDFNSRRNEFASVIARASETNSLWHASFSKKYDRTTPNLEYSPHLAQIREGSPAVARFARSVGDVLFELGEIFDRIVRENFKGSPTEYEGTANALMHEMGPAFLEFFRTSCFLFMEMSRGESGAPLVRQVVMGCRETSPLHVANHIAAWVREWKMGRGRSGGGGGVVIPQTNMIPNPGPITTGGGGLSARGGVGTGGRDGVHTTGGGGLGRATGQGSGGSAGLGSTQNQSPMPPIIVEHMEVQGGERGNGVGGGTRPTSAKHTRAGGEIGGRTERRADALFDVPQGRSLVGGLRAVTVAAKVEREESNTLKQIGMKPPRQVAAAAMITFDALVRSAPVFNGERIRMVLDRAEMIGTAVEGIDSAVLQRDAAEFLRECMVSAVPPDADTEALVFALALVMVGDGATFPVEGDSG</sequence>
<feature type="compositionally biased region" description="Gly residues" evidence="1">
    <location>
        <begin position="201"/>
        <end position="242"/>
    </location>
</feature>
<feature type="region of interest" description="Disordered" evidence="1">
    <location>
        <begin position="201"/>
        <end position="252"/>
    </location>
</feature>
<accession>A0A0G4H734</accession>
<dbReference type="AlphaFoldDB" id="A0A0G4H734"/>
<gene>
    <name evidence="2" type="ORF">Cvel_24973</name>
</gene>
<dbReference type="VEuPathDB" id="CryptoDB:Cvel_24973"/>
<evidence type="ECO:0000256" key="1">
    <source>
        <dbReference type="SAM" id="MobiDB-lite"/>
    </source>
</evidence>
<dbReference type="EMBL" id="CDMZ01001947">
    <property type="protein sequence ID" value="CEM39687.1"/>
    <property type="molecule type" value="Genomic_DNA"/>
</dbReference>
<feature type="region of interest" description="Disordered" evidence="1">
    <location>
        <begin position="264"/>
        <end position="292"/>
    </location>
</feature>
<evidence type="ECO:0000313" key="2">
    <source>
        <dbReference type="EMBL" id="CEM39687.1"/>
    </source>
</evidence>
<feature type="compositionally biased region" description="Gly residues" evidence="1">
    <location>
        <begin position="265"/>
        <end position="275"/>
    </location>
</feature>